<accession>A0AAE0QTF5</accession>
<feature type="compositionally biased region" description="Pro residues" evidence="18">
    <location>
        <begin position="850"/>
        <end position="862"/>
    </location>
</feature>
<keyword evidence="13" id="KW-0408">Iron</keyword>
<evidence type="ECO:0000256" key="11">
    <source>
        <dbReference type="ARBA" id="ARBA00022827"/>
    </source>
</evidence>
<evidence type="ECO:0000256" key="17">
    <source>
        <dbReference type="PROSITE-ProRule" id="PRU10141"/>
    </source>
</evidence>
<dbReference type="Gene3D" id="1.10.510.10">
    <property type="entry name" value="Transferase(Phosphotransferase) domain 1"/>
    <property type="match status" value="1"/>
</dbReference>
<evidence type="ECO:0000256" key="2">
    <source>
        <dbReference type="ARBA" id="ARBA00012513"/>
    </source>
</evidence>
<dbReference type="GO" id="GO:0046872">
    <property type="term" value="F:metal ion binding"/>
    <property type="evidence" value="ECO:0007669"/>
    <property type="project" value="UniProtKB-KW"/>
</dbReference>
<dbReference type="InterPro" id="IPR036188">
    <property type="entry name" value="FAD/NAD-bd_sf"/>
</dbReference>
<keyword evidence="3" id="KW-0723">Serine/threonine-protein kinase</keyword>
<dbReference type="GO" id="GO:0005524">
    <property type="term" value="F:ATP binding"/>
    <property type="evidence" value="ECO:0007669"/>
    <property type="project" value="UniProtKB-UniRule"/>
</dbReference>
<evidence type="ECO:0000256" key="14">
    <source>
        <dbReference type="ARBA" id="ARBA00023014"/>
    </source>
</evidence>
<evidence type="ECO:0000256" key="16">
    <source>
        <dbReference type="ARBA" id="ARBA00048679"/>
    </source>
</evidence>
<dbReference type="Gene3D" id="3.30.200.20">
    <property type="entry name" value="Phosphorylase Kinase, domain 1"/>
    <property type="match status" value="1"/>
</dbReference>
<keyword evidence="14" id="KW-0411">Iron-sulfur</keyword>
<dbReference type="InterPro" id="IPR017941">
    <property type="entry name" value="Rieske_2Fe-2S"/>
</dbReference>
<dbReference type="InterPro" id="IPR000719">
    <property type="entry name" value="Prot_kinase_dom"/>
</dbReference>
<dbReference type="SMART" id="SM00285">
    <property type="entry name" value="PBD"/>
    <property type="match status" value="1"/>
</dbReference>
<dbReference type="AlphaFoldDB" id="A0AAE0QTF5"/>
<evidence type="ECO:0000256" key="7">
    <source>
        <dbReference type="ARBA" id="ARBA00022714"/>
    </source>
</evidence>
<dbReference type="FunFam" id="2.102.10.10:FF:000003">
    <property type="entry name" value="apoptosis-inducing factor 3 isoform X2"/>
    <property type="match status" value="1"/>
</dbReference>
<evidence type="ECO:0000256" key="8">
    <source>
        <dbReference type="ARBA" id="ARBA00022723"/>
    </source>
</evidence>
<keyword evidence="23" id="KW-1185">Reference proteome</keyword>
<evidence type="ECO:0000259" key="19">
    <source>
        <dbReference type="PROSITE" id="PS50011"/>
    </source>
</evidence>
<dbReference type="PANTHER" id="PTHR45832">
    <property type="entry name" value="SERINE/THREONINE-PROTEIN KINASE SAMKA-RELATED-RELATED"/>
    <property type="match status" value="1"/>
</dbReference>
<dbReference type="Pfam" id="PF00355">
    <property type="entry name" value="Rieske"/>
    <property type="match status" value="1"/>
</dbReference>
<dbReference type="Pfam" id="PF07992">
    <property type="entry name" value="Pyr_redox_2"/>
    <property type="match status" value="1"/>
</dbReference>
<evidence type="ECO:0000256" key="18">
    <source>
        <dbReference type="SAM" id="MobiDB-lite"/>
    </source>
</evidence>
<dbReference type="Gene3D" id="3.50.50.60">
    <property type="entry name" value="FAD/NAD(P)-binding domain"/>
    <property type="match status" value="2"/>
</dbReference>
<dbReference type="InterPro" id="IPR036922">
    <property type="entry name" value="Rieske_2Fe-2S_sf"/>
</dbReference>
<evidence type="ECO:0000256" key="10">
    <source>
        <dbReference type="ARBA" id="ARBA00022777"/>
    </source>
</evidence>
<dbReference type="SUPFAM" id="SSF51905">
    <property type="entry name" value="FAD/NAD(P)-binding domain"/>
    <property type="match status" value="1"/>
</dbReference>
<dbReference type="EMBL" id="JAUCMX010000011">
    <property type="protein sequence ID" value="KAK3531703.1"/>
    <property type="molecule type" value="Genomic_DNA"/>
</dbReference>
<dbReference type="PRINTS" id="PR00469">
    <property type="entry name" value="PNDRDTASEII"/>
</dbReference>
<feature type="compositionally biased region" description="Polar residues" evidence="18">
    <location>
        <begin position="772"/>
        <end position="797"/>
    </location>
</feature>
<dbReference type="SUPFAM" id="SSF50022">
    <property type="entry name" value="ISP domain"/>
    <property type="match status" value="1"/>
</dbReference>
<evidence type="ECO:0000256" key="4">
    <source>
        <dbReference type="ARBA" id="ARBA00022553"/>
    </source>
</evidence>
<evidence type="ECO:0000259" key="21">
    <source>
        <dbReference type="PROSITE" id="PS51296"/>
    </source>
</evidence>
<dbReference type="Pfam" id="PF14759">
    <property type="entry name" value="Reductase_C"/>
    <property type="match status" value="1"/>
</dbReference>
<evidence type="ECO:0000256" key="9">
    <source>
        <dbReference type="ARBA" id="ARBA00022741"/>
    </source>
</evidence>
<feature type="domain" description="Rieske" evidence="21">
    <location>
        <begin position="11"/>
        <end position="106"/>
    </location>
</feature>
<dbReference type="PRINTS" id="PR00368">
    <property type="entry name" value="FADPNR"/>
</dbReference>
<dbReference type="GO" id="GO:0016491">
    <property type="term" value="F:oxidoreductase activity"/>
    <property type="evidence" value="ECO:0007669"/>
    <property type="project" value="InterPro"/>
</dbReference>
<feature type="binding site" evidence="17">
    <location>
        <position position="918"/>
    </location>
    <ligand>
        <name>ATP</name>
        <dbReference type="ChEBI" id="CHEBI:30616"/>
    </ligand>
</feature>
<keyword evidence="4" id="KW-0597">Phosphoprotein</keyword>
<feature type="compositionally biased region" description="Basic and acidic residues" evidence="18">
    <location>
        <begin position="658"/>
        <end position="685"/>
    </location>
</feature>
<evidence type="ECO:0000256" key="13">
    <source>
        <dbReference type="ARBA" id="ARBA00023004"/>
    </source>
</evidence>
<dbReference type="PROSITE" id="PS00107">
    <property type="entry name" value="PROTEIN_KINASE_ATP"/>
    <property type="match status" value="1"/>
</dbReference>
<dbReference type="Gene3D" id="3.30.390.30">
    <property type="match status" value="1"/>
</dbReference>
<sequence length="1158" mass="129071">MAQMDCDEVTEVVCLESELEDGQMKEVEVDHQKILLVRNEGQFSAVGALCTHYGAPLIKGALLGNRVRCPWHGACFNTKTGDIEEFPGMDSLHTYKVKVENGKVHITRNKKTLTKRVKEMSCGVPGVCHTILLIGGGPASLQCAETLRQNNYQGRIIMFTKDVQLPLDKTKLSKAMNIESENILLRPSDFLKQYGIEVWTEKEVVSMDTETNTVSLHDGTSQHYNQLLIATGARAQSMQCPGADLENVKLLQSYKDATEIYQLSVGNRVVIIGTSFIGMEVAAFLSDKAASVAVVGKSDVPYKFSLGPDIGRMTMQMLEEKNVRFYMNNGVTEIQGANGKVKQVILQNGNMLPADVVIVGIGVIPNSDFLKGSKVKVDSRNAITVDKFMRTNILDVFAAGDVASFPLSIHADKIVNIGHWQLAQAHGRVAALNMLNKQTKLHSVPYFWTVLLGKSIRYTGYGEGYTDIVFKGSVDERKFLAFYIKGDEVIAAASLNFDPAVSRVAELMATGKHITKLEAECCLSTERLTMFTKKKKQRIQISAPSNFEHRVHTDFDEQEQKFVGLPRQWQSLIEDTAKRPKPFIDATVITTVEPRKTIVRGSKIGVDGSLTWLLDEFETMSVIRSNSLRRGSPPTEPRSDSSSSGMQENGEHSHRHYEHAGETRDREKTHPDSQRPAKGHREDGRPMQPHGQEPSRHKEQDRPPGPPAPPHRERNRDRDHSSPVVWREVDKRPKSSYTNQDESPQSPRDKRPLSGPNVRTPNLPVTEGVMKTAQQTRPFNTYPRSESDSARNPSSQDLKPGRTQDPPPNGPSSGSSRSGNSGGKGSSQQHHASHPALGSDSPHNQQFPPASRPPAPPGPPQQPQRVSHEQFRAALQMVVDPGDPRTYLDHYIKIGEGSTGIVCIATVKSTGKLVAVKKMDLRKQQRRELLFNEVVIMRDYHHENVVDMYNSYLVGDELWVVMEFLEGGALTDIVTHTRMNEEQIATVCLSVLKALSVLHAQGVIHRDIKSDSILLTHDGRIKLSDFGFCAQVSKEVQRRKSLVGTPYWMAPELISRLPYGPEVDIWSLGIMVIEMVDGEPPYFNEPPLKAMKMIRDNLPPKLKNLHKVSPLLKGFLDRMLVRDPAQRATAQELLKHPFLSKSGPPSCIVPLMRQNRMR</sequence>
<dbReference type="FunFam" id="1.10.510.10:FF:000073">
    <property type="entry name" value="Non-specific serine/threonine protein kinase"/>
    <property type="match status" value="1"/>
</dbReference>
<evidence type="ECO:0000259" key="20">
    <source>
        <dbReference type="PROSITE" id="PS50108"/>
    </source>
</evidence>
<dbReference type="InterPro" id="IPR051931">
    <property type="entry name" value="PAK3-like"/>
</dbReference>
<feature type="region of interest" description="Disordered" evidence="18">
    <location>
        <begin position="625"/>
        <end position="868"/>
    </location>
</feature>
<dbReference type="CDD" id="cd01093">
    <property type="entry name" value="CRIB_PAK_like"/>
    <property type="match status" value="1"/>
</dbReference>
<evidence type="ECO:0000313" key="22">
    <source>
        <dbReference type="EMBL" id="KAK3531703.1"/>
    </source>
</evidence>
<feature type="compositionally biased region" description="Polar residues" evidence="18">
    <location>
        <begin position="735"/>
        <end position="746"/>
    </location>
</feature>
<dbReference type="InterPro" id="IPR036936">
    <property type="entry name" value="CRIB_dom_sf"/>
</dbReference>
<feature type="domain" description="CRIB" evidence="20">
    <location>
        <begin position="541"/>
        <end position="554"/>
    </location>
</feature>
<dbReference type="PROSITE" id="PS51296">
    <property type="entry name" value="RIESKE"/>
    <property type="match status" value="1"/>
</dbReference>
<dbReference type="InterPro" id="IPR023753">
    <property type="entry name" value="FAD/NAD-binding_dom"/>
</dbReference>
<evidence type="ECO:0000256" key="5">
    <source>
        <dbReference type="ARBA" id="ARBA00022630"/>
    </source>
</evidence>
<dbReference type="CDD" id="cd03478">
    <property type="entry name" value="Rieske_AIFL_N"/>
    <property type="match status" value="1"/>
</dbReference>
<keyword evidence="7" id="KW-0001">2Fe-2S</keyword>
<evidence type="ECO:0000256" key="3">
    <source>
        <dbReference type="ARBA" id="ARBA00022527"/>
    </source>
</evidence>
<dbReference type="InterPro" id="IPR016156">
    <property type="entry name" value="FAD/NAD-linked_Rdtase_dimer_sf"/>
</dbReference>
<name>A0AAE0QTF5_9TELE</name>
<keyword evidence="11" id="KW-0274">FAD</keyword>
<dbReference type="InterPro" id="IPR017441">
    <property type="entry name" value="Protein_kinase_ATP_BS"/>
</dbReference>
<dbReference type="SUPFAM" id="SSF55424">
    <property type="entry name" value="FAD/NAD-linked reductases, dimerisation (C-terminal) domain"/>
    <property type="match status" value="1"/>
</dbReference>
<dbReference type="SUPFAM" id="SSF56112">
    <property type="entry name" value="Protein kinase-like (PK-like)"/>
    <property type="match status" value="1"/>
</dbReference>
<dbReference type="PANTHER" id="PTHR45832:SF9">
    <property type="entry name" value="NON-SPECIFIC SERINE_THREONINE PROTEIN KINASE"/>
    <property type="match status" value="1"/>
</dbReference>
<dbReference type="PROSITE" id="PS50011">
    <property type="entry name" value="PROTEIN_KINASE_DOM"/>
    <property type="match status" value="1"/>
</dbReference>
<comment type="caution">
    <text evidence="22">The sequence shown here is derived from an EMBL/GenBank/DDBJ whole genome shotgun (WGS) entry which is preliminary data.</text>
</comment>
<feature type="domain" description="Protein kinase" evidence="19">
    <location>
        <begin position="888"/>
        <end position="1139"/>
    </location>
</feature>
<dbReference type="Gene3D" id="2.102.10.10">
    <property type="entry name" value="Rieske [2Fe-2S] iron-sulphur domain"/>
    <property type="match status" value="1"/>
</dbReference>
<dbReference type="EC" id="2.7.11.1" evidence="2"/>
<keyword evidence="9 17" id="KW-0547">Nucleotide-binding</keyword>
<organism evidence="22 23">
    <name type="scientific">Hemibagrus guttatus</name>
    <dbReference type="NCBI Taxonomy" id="175788"/>
    <lineage>
        <taxon>Eukaryota</taxon>
        <taxon>Metazoa</taxon>
        <taxon>Chordata</taxon>
        <taxon>Craniata</taxon>
        <taxon>Vertebrata</taxon>
        <taxon>Euteleostomi</taxon>
        <taxon>Actinopterygii</taxon>
        <taxon>Neopterygii</taxon>
        <taxon>Teleostei</taxon>
        <taxon>Ostariophysi</taxon>
        <taxon>Siluriformes</taxon>
        <taxon>Bagridae</taxon>
        <taxon>Hemibagrus</taxon>
    </lineage>
</organism>
<feature type="compositionally biased region" description="Basic and acidic residues" evidence="18">
    <location>
        <begin position="693"/>
        <end position="702"/>
    </location>
</feature>
<keyword evidence="6" id="KW-0808">Transferase</keyword>
<comment type="catalytic activity">
    <reaction evidence="16">
        <text>L-seryl-[protein] + ATP = O-phospho-L-seryl-[protein] + ADP + H(+)</text>
        <dbReference type="Rhea" id="RHEA:17989"/>
        <dbReference type="Rhea" id="RHEA-COMP:9863"/>
        <dbReference type="Rhea" id="RHEA-COMP:11604"/>
        <dbReference type="ChEBI" id="CHEBI:15378"/>
        <dbReference type="ChEBI" id="CHEBI:29999"/>
        <dbReference type="ChEBI" id="CHEBI:30616"/>
        <dbReference type="ChEBI" id="CHEBI:83421"/>
        <dbReference type="ChEBI" id="CHEBI:456216"/>
        <dbReference type="EC" id="2.7.11.1"/>
    </reaction>
</comment>
<dbReference type="FunFam" id="3.30.200.20:FF:000141">
    <property type="entry name" value="Non-specific serine/threonine protein kinase"/>
    <property type="match status" value="1"/>
</dbReference>
<keyword evidence="10" id="KW-0418">Kinase</keyword>
<dbReference type="Pfam" id="PF00069">
    <property type="entry name" value="Pkinase"/>
    <property type="match status" value="1"/>
</dbReference>
<keyword evidence="8" id="KW-0479">Metal-binding</keyword>
<protein>
    <recommendedName>
        <fullName evidence="2">non-specific serine/threonine protein kinase</fullName>
        <ecNumber evidence="2">2.7.11.1</ecNumber>
    </recommendedName>
</protein>
<dbReference type="GO" id="GO:0051537">
    <property type="term" value="F:2 iron, 2 sulfur cluster binding"/>
    <property type="evidence" value="ECO:0007669"/>
    <property type="project" value="UniProtKB-KW"/>
</dbReference>
<dbReference type="InterPro" id="IPR028202">
    <property type="entry name" value="Reductase_C"/>
</dbReference>
<dbReference type="Gene3D" id="3.90.810.10">
    <property type="entry name" value="CRIB domain"/>
    <property type="match status" value="1"/>
</dbReference>
<dbReference type="CDD" id="cd06657">
    <property type="entry name" value="STKc_PAK4"/>
    <property type="match status" value="1"/>
</dbReference>
<keyword evidence="5" id="KW-0285">Flavoprotein</keyword>
<proteinExistence type="inferred from homology"/>
<dbReference type="FunFam" id="3.90.810.10:FF:000002">
    <property type="entry name" value="Non-specific serine/threonine protein kinase"/>
    <property type="match status" value="1"/>
</dbReference>
<evidence type="ECO:0000313" key="23">
    <source>
        <dbReference type="Proteomes" id="UP001274896"/>
    </source>
</evidence>
<keyword evidence="12 17" id="KW-0067">ATP-binding</keyword>
<evidence type="ECO:0000256" key="1">
    <source>
        <dbReference type="ARBA" id="ARBA00008874"/>
    </source>
</evidence>
<evidence type="ECO:0000256" key="6">
    <source>
        <dbReference type="ARBA" id="ARBA00022679"/>
    </source>
</evidence>
<dbReference type="PROSITE" id="PS50108">
    <property type="entry name" value="CRIB"/>
    <property type="match status" value="1"/>
</dbReference>
<dbReference type="InterPro" id="IPR033923">
    <property type="entry name" value="PAK_BD"/>
</dbReference>
<reference evidence="22" key="1">
    <citation type="submission" date="2023-06" db="EMBL/GenBank/DDBJ databases">
        <title>Male Hemibagrus guttatus genome.</title>
        <authorList>
            <person name="Bian C."/>
        </authorList>
    </citation>
    <scope>NUCLEOTIDE SEQUENCE</scope>
    <source>
        <strain evidence="22">Male_cb2023</strain>
        <tissue evidence="22">Muscle</tissue>
    </source>
</reference>
<gene>
    <name evidence="22" type="ORF">QTP70_025938</name>
</gene>
<dbReference type="InterPro" id="IPR000095">
    <property type="entry name" value="CRIB_dom"/>
</dbReference>
<dbReference type="Proteomes" id="UP001274896">
    <property type="component" value="Unassembled WGS sequence"/>
</dbReference>
<evidence type="ECO:0000256" key="15">
    <source>
        <dbReference type="ARBA" id="ARBA00047899"/>
    </source>
</evidence>
<dbReference type="Pfam" id="PF00786">
    <property type="entry name" value="PBD"/>
    <property type="match status" value="1"/>
</dbReference>
<dbReference type="GO" id="GO:0004674">
    <property type="term" value="F:protein serine/threonine kinase activity"/>
    <property type="evidence" value="ECO:0007669"/>
    <property type="project" value="UniProtKB-KW"/>
</dbReference>
<dbReference type="InterPro" id="IPR011009">
    <property type="entry name" value="Kinase-like_dom_sf"/>
</dbReference>
<feature type="compositionally biased region" description="Basic and acidic residues" evidence="18">
    <location>
        <begin position="710"/>
        <end position="733"/>
    </location>
</feature>
<comment type="catalytic activity">
    <reaction evidence="15">
        <text>L-threonyl-[protein] + ATP = O-phospho-L-threonyl-[protein] + ADP + H(+)</text>
        <dbReference type="Rhea" id="RHEA:46608"/>
        <dbReference type="Rhea" id="RHEA-COMP:11060"/>
        <dbReference type="Rhea" id="RHEA-COMP:11605"/>
        <dbReference type="ChEBI" id="CHEBI:15378"/>
        <dbReference type="ChEBI" id="CHEBI:30013"/>
        <dbReference type="ChEBI" id="CHEBI:30616"/>
        <dbReference type="ChEBI" id="CHEBI:61977"/>
        <dbReference type="ChEBI" id="CHEBI:456216"/>
        <dbReference type="EC" id="2.7.11.1"/>
    </reaction>
</comment>
<evidence type="ECO:0000256" key="12">
    <source>
        <dbReference type="ARBA" id="ARBA00022840"/>
    </source>
</evidence>
<comment type="similarity">
    <text evidence="1">Belongs to the protein kinase superfamily. STE Ser/Thr protein kinase family. STE20 subfamily.</text>
</comment>